<evidence type="ECO:0000256" key="4">
    <source>
        <dbReference type="ARBA" id="ARBA00022989"/>
    </source>
</evidence>
<dbReference type="Pfam" id="PF03631">
    <property type="entry name" value="Virul_fac_BrkB"/>
    <property type="match status" value="1"/>
</dbReference>
<evidence type="ECO:0000256" key="5">
    <source>
        <dbReference type="ARBA" id="ARBA00023136"/>
    </source>
</evidence>
<evidence type="ECO:0000256" key="2">
    <source>
        <dbReference type="ARBA" id="ARBA00022475"/>
    </source>
</evidence>
<feature type="region of interest" description="Disordered" evidence="6">
    <location>
        <begin position="1"/>
        <end position="28"/>
    </location>
</feature>
<organism evidence="9">
    <name type="scientific">Mycoplasmopsis pulmonis (strain UAB CTIP)</name>
    <name type="common">Mycoplasma pulmonis</name>
    <dbReference type="NCBI Taxonomy" id="272635"/>
    <lineage>
        <taxon>Bacteria</taxon>
        <taxon>Bacillati</taxon>
        <taxon>Mycoplasmatota</taxon>
        <taxon>Mycoplasmoidales</taxon>
        <taxon>Metamycoplasmataceae</taxon>
        <taxon>Mycoplasmopsis</taxon>
    </lineage>
</organism>
<feature type="transmembrane region" description="Helical" evidence="7">
    <location>
        <begin position="94"/>
        <end position="120"/>
    </location>
</feature>
<evidence type="ECO:0000256" key="6">
    <source>
        <dbReference type="SAM" id="MobiDB-lite"/>
    </source>
</evidence>
<dbReference type="STRING" id="272635.gene:17576789"/>
<accession>Q98R08</accession>
<dbReference type="RefSeq" id="WP_010925006.1">
    <property type="nucleotide sequence ID" value="NC_002771.1"/>
</dbReference>
<evidence type="ECO:0000256" key="1">
    <source>
        <dbReference type="ARBA" id="ARBA00004651"/>
    </source>
</evidence>
<dbReference type="AlphaFoldDB" id="Q98R08"/>
<feature type="transmembrane region" description="Helical" evidence="7">
    <location>
        <begin position="238"/>
        <end position="266"/>
    </location>
</feature>
<keyword evidence="9" id="KW-1185">Reference proteome</keyword>
<feature type="transmembrane region" description="Helical" evidence="7">
    <location>
        <begin position="306"/>
        <end position="328"/>
    </location>
</feature>
<dbReference type="GO" id="GO:0005886">
    <property type="term" value="C:plasma membrane"/>
    <property type="evidence" value="ECO:0007669"/>
    <property type="project" value="UniProtKB-SubCell"/>
</dbReference>
<evidence type="ECO:0000256" key="7">
    <source>
        <dbReference type="SAM" id="Phobius"/>
    </source>
</evidence>
<feature type="transmembrane region" description="Helical" evidence="7">
    <location>
        <begin position="278"/>
        <end position="300"/>
    </location>
</feature>
<sequence length="352" mass="40825">MFKKNNDLESGWNDFDPKSSKKKNKKSDSSIKKSWVGKKLTKDFSKKFNFLEKIVKFIILAALVIFVSSKRLSQKSKKNELVKRTYEKISSSEFSFIPPSTAFFILLSFIPIISLVLILLSTISDYQKVFVDEILKKFIPGLSDFISSFQKNKELSSLENTGIWFLVASLIWISSSGYARFVYSISYIYGHKNLGNVISNKIKGIFIVIAMALYITLALLIYIPFINFLKKNLDDDSLYLTFFYISATIYVVFFYYFGMILFFKFVPKFRLKWKHINPGVWISVLPISLFTVSFGFLASLSSYGSYGILGTFIYISFFTLILTYFMYVGVMANEAYYKTYFSLDTYGWFERK</sequence>
<feature type="transmembrane region" description="Helical" evidence="7">
    <location>
        <begin position="163"/>
        <end position="183"/>
    </location>
</feature>
<reference evidence="8 9" key="1">
    <citation type="journal article" date="2001" name="Nucleic Acids Res.">
        <title>The complete genome sequence of the murine respiratory pathogen Mycoplasma pulmonis.</title>
        <authorList>
            <person name="Chambaud I."/>
            <person name="Heilig R."/>
            <person name="Ferris S."/>
            <person name="Barbe V."/>
            <person name="Samson D."/>
            <person name="Galisson F."/>
            <person name="Moszer I."/>
            <person name="Dybvig K."/>
            <person name="Wroblewski H."/>
            <person name="Viari A."/>
            <person name="Rocha E.P.C."/>
            <person name="Blanchard A."/>
        </authorList>
    </citation>
    <scope>NUCLEOTIDE SEQUENCE [LARGE SCALE GENOMIC DNA]</scope>
    <source>
        <strain evidence="8 9">UAB CTIP</strain>
    </source>
</reference>
<comment type="subcellular location">
    <subcellularLocation>
        <location evidence="1">Cell membrane</location>
        <topology evidence="1">Multi-pass membrane protein</topology>
    </subcellularLocation>
</comment>
<dbReference type="PIR" id="B90537">
    <property type="entry name" value="B90537"/>
</dbReference>
<dbReference type="KEGG" id="mpu:MYPU_2020"/>
<keyword evidence="5 7" id="KW-0472">Membrane</keyword>
<feature type="transmembrane region" description="Helical" evidence="7">
    <location>
        <begin position="54"/>
        <end position="73"/>
    </location>
</feature>
<dbReference type="BioCyc" id="MPUL272635:G1GT6-204-MONOMER"/>
<name>Q98R08_MYCPU</name>
<evidence type="ECO:0000313" key="9">
    <source>
        <dbReference type="Proteomes" id="UP000000528"/>
    </source>
</evidence>
<feature type="transmembrane region" description="Helical" evidence="7">
    <location>
        <begin position="204"/>
        <end position="226"/>
    </location>
</feature>
<dbReference type="HOGENOM" id="CLU_064714_0_0_14"/>
<protein>
    <submittedName>
        <fullName evidence="8">Uncharacterized protein</fullName>
    </submittedName>
</protein>
<dbReference type="Proteomes" id="UP000000528">
    <property type="component" value="Chromosome"/>
</dbReference>
<keyword evidence="3 7" id="KW-0812">Transmembrane</keyword>
<keyword evidence="4 7" id="KW-1133">Transmembrane helix</keyword>
<proteinExistence type="predicted"/>
<dbReference type="InterPro" id="IPR017039">
    <property type="entry name" value="Virul_fac_BrkB"/>
</dbReference>
<evidence type="ECO:0000256" key="3">
    <source>
        <dbReference type="ARBA" id="ARBA00022692"/>
    </source>
</evidence>
<gene>
    <name evidence="8" type="ordered locus">MYPU_2020</name>
</gene>
<dbReference type="eggNOG" id="COG1295">
    <property type="taxonomic scope" value="Bacteria"/>
</dbReference>
<keyword evidence="2" id="KW-1003">Cell membrane</keyword>
<dbReference type="EMBL" id="AL445563">
    <property type="protein sequence ID" value="CAC13375.1"/>
    <property type="molecule type" value="Genomic_DNA"/>
</dbReference>
<evidence type="ECO:0000313" key="8">
    <source>
        <dbReference type="EMBL" id="CAC13375.1"/>
    </source>
</evidence>